<evidence type="ECO:0000313" key="2">
    <source>
        <dbReference type="EnsemblMetazoa" id="CJA22673.1"/>
    </source>
</evidence>
<dbReference type="Proteomes" id="UP000005237">
    <property type="component" value="Unassembled WGS sequence"/>
</dbReference>
<keyword evidence="1" id="KW-0732">Signal</keyword>
<keyword evidence="3" id="KW-1185">Reference proteome</keyword>
<dbReference type="EnsemblMetazoa" id="CJA22673.1">
    <property type="protein sequence ID" value="CJA22673.1"/>
    <property type="gene ID" value="WBGene00178245"/>
</dbReference>
<accession>A0A8R1E3X6</accession>
<feature type="signal peptide" evidence="1">
    <location>
        <begin position="1"/>
        <end position="22"/>
    </location>
</feature>
<dbReference type="AlphaFoldDB" id="A0A8R1E3X6"/>
<evidence type="ECO:0000313" key="3">
    <source>
        <dbReference type="Proteomes" id="UP000005237"/>
    </source>
</evidence>
<feature type="chain" id="PRO_5035864949" evidence="1">
    <location>
        <begin position="23"/>
        <end position="88"/>
    </location>
</feature>
<organism evidence="2 3">
    <name type="scientific">Caenorhabditis japonica</name>
    <dbReference type="NCBI Taxonomy" id="281687"/>
    <lineage>
        <taxon>Eukaryota</taxon>
        <taxon>Metazoa</taxon>
        <taxon>Ecdysozoa</taxon>
        <taxon>Nematoda</taxon>
        <taxon>Chromadorea</taxon>
        <taxon>Rhabditida</taxon>
        <taxon>Rhabditina</taxon>
        <taxon>Rhabditomorpha</taxon>
        <taxon>Rhabditoidea</taxon>
        <taxon>Rhabditidae</taxon>
        <taxon>Peloderinae</taxon>
        <taxon>Caenorhabditis</taxon>
    </lineage>
</organism>
<reference evidence="2" key="2">
    <citation type="submission" date="2022-06" db="UniProtKB">
        <authorList>
            <consortium name="EnsemblMetazoa"/>
        </authorList>
    </citation>
    <scope>IDENTIFICATION</scope>
    <source>
        <strain evidence="2">DF5081</strain>
    </source>
</reference>
<sequence>MHVLKGFIVWILMSTILVTCYTKEVPVKRRMMLRLPFVHNQEASQVSFQPRTFLRMMHGNSKIKKAAEYEPERPKFGRSHVYMLRRFD</sequence>
<name>A0A8R1E3X6_CAEJA</name>
<reference evidence="3" key="1">
    <citation type="submission" date="2010-08" db="EMBL/GenBank/DDBJ databases">
        <authorList>
            <consortium name="Caenorhabditis japonica Sequencing Consortium"/>
            <person name="Wilson R.K."/>
        </authorList>
    </citation>
    <scope>NUCLEOTIDE SEQUENCE [LARGE SCALE GENOMIC DNA]</scope>
    <source>
        <strain evidence="3">DF5081</strain>
    </source>
</reference>
<proteinExistence type="predicted"/>
<protein>
    <submittedName>
        <fullName evidence="2">Uncharacterized protein</fullName>
    </submittedName>
</protein>
<evidence type="ECO:0000256" key="1">
    <source>
        <dbReference type="SAM" id="SignalP"/>
    </source>
</evidence>